<accession>A0ABV9GKC8</accession>
<organism evidence="2 3">
    <name type="scientific">Camelliibacillus cellulosilyticus</name>
    <dbReference type="NCBI Taxonomy" id="2174486"/>
    <lineage>
        <taxon>Bacteria</taxon>
        <taxon>Bacillati</taxon>
        <taxon>Bacillota</taxon>
        <taxon>Bacilli</taxon>
        <taxon>Bacillales</taxon>
        <taxon>Sporolactobacillaceae</taxon>
        <taxon>Camelliibacillus</taxon>
    </lineage>
</organism>
<dbReference type="Proteomes" id="UP001596022">
    <property type="component" value="Unassembled WGS sequence"/>
</dbReference>
<dbReference type="Pfam" id="PF05685">
    <property type="entry name" value="Uma2"/>
    <property type="match status" value="1"/>
</dbReference>
<keyword evidence="2" id="KW-0540">Nuclease</keyword>
<evidence type="ECO:0000313" key="3">
    <source>
        <dbReference type="Proteomes" id="UP001596022"/>
    </source>
</evidence>
<sequence>MSNDEKKKHDVIKEQEIGYDEFERFEIIGGVRYELKPAPTVNHQLLLGHLYHMFYSSCQLNGVVLISPLDVYFDEDNLFQPDLVFISNENLTIIKEKRIEGAPDLVAEILSPSTSINDKIRKKKQYERFGVKEYWIIDPVHLLVDQLIRNDGSYELYATYGNDMVIHSPFFSCIAVHTDKLFKNLF</sequence>
<dbReference type="InterPro" id="IPR008538">
    <property type="entry name" value="Uma2"/>
</dbReference>
<name>A0ABV9GKC8_9BACL</name>
<comment type="caution">
    <text evidence="2">The sequence shown here is derived from an EMBL/GenBank/DDBJ whole genome shotgun (WGS) entry which is preliminary data.</text>
</comment>
<proteinExistence type="predicted"/>
<dbReference type="PANTHER" id="PTHR34107">
    <property type="entry name" value="SLL0198 PROTEIN-RELATED"/>
    <property type="match status" value="1"/>
</dbReference>
<feature type="domain" description="Putative restriction endonuclease" evidence="1">
    <location>
        <begin position="23"/>
        <end position="171"/>
    </location>
</feature>
<dbReference type="GO" id="GO:0004519">
    <property type="term" value="F:endonuclease activity"/>
    <property type="evidence" value="ECO:0007669"/>
    <property type="project" value="UniProtKB-KW"/>
</dbReference>
<dbReference type="SUPFAM" id="SSF52980">
    <property type="entry name" value="Restriction endonuclease-like"/>
    <property type="match status" value="1"/>
</dbReference>
<protein>
    <submittedName>
        <fullName evidence="2">Uma2 family endonuclease</fullName>
    </submittedName>
</protein>
<keyword evidence="3" id="KW-1185">Reference proteome</keyword>
<gene>
    <name evidence="2" type="ORF">ACFO4N_02430</name>
</gene>
<dbReference type="InterPro" id="IPR011335">
    <property type="entry name" value="Restrct_endonuc-II-like"/>
</dbReference>
<dbReference type="InterPro" id="IPR012296">
    <property type="entry name" value="Nuclease_put_TT1808"/>
</dbReference>
<dbReference type="CDD" id="cd06260">
    <property type="entry name" value="DUF820-like"/>
    <property type="match status" value="1"/>
</dbReference>
<dbReference type="RefSeq" id="WP_376844619.1">
    <property type="nucleotide sequence ID" value="NZ_JBHSFW010000001.1"/>
</dbReference>
<keyword evidence="2" id="KW-0378">Hydrolase</keyword>
<dbReference type="EMBL" id="JBHSFW010000001">
    <property type="protein sequence ID" value="MFC4617583.1"/>
    <property type="molecule type" value="Genomic_DNA"/>
</dbReference>
<keyword evidence="2" id="KW-0255">Endonuclease</keyword>
<evidence type="ECO:0000313" key="2">
    <source>
        <dbReference type="EMBL" id="MFC4617583.1"/>
    </source>
</evidence>
<dbReference type="PANTHER" id="PTHR34107:SF4">
    <property type="entry name" value="SLL1222 PROTEIN"/>
    <property type="match status" value="1"/>
</dbReference>
<evidence type="ECO:0000259" key="1">
    <source>
        <dbReference type="Pfam" id="PF05685"/>
    </source>
</evidence>
<reference evidence="3" key="1">
    <citation type="journal article" date="2019" name="Int. J. Syst. Evol. Microbiol.">
        <title>The Global Catalogue of Microorganisms (GCM) 10K type strain sequencing project: providing services to taxonomists for standard genome sequencing and annotation.</title>
        <authorList>
            <consortium name="The Broad Institute Genomics Platform"/>
            <consortium name="The Broad Institute Genome Sequencing Center for Infectious Disease"/>
            <person name="Wu L."/>
            <person name="Ma J."/>
        </authorList>
    </citation>
    <scope>NUCLEOTIDE SEQUENCE [LARGE SCALE GENOMIC DNA]</scope>
    <source>
        <strain evidence="3">CGMCC 1.16306</strain>
    </source>
</reference>
<dbReference type="Gene3D" id="3.90.1570.10">
    <property type="entry name" value="tt1808, chain A"/>
    <property type="match status" value="1"/>
</dbReference>